<proteinExistence type="predicted"/>
<name>U5LCB7_9BACI</name>
<dbReference type="EMBL" id="CP006643">
    <property type="protein sequence ID" value="AGX04202.1"/>
    <property type="molecule type" value="Genomic_DNA"/>
</dbReference>
<evidence type="ECO:0000313" key="1">
    <source>
        <dbReference type="EMBL" id="AGX04202.1"/>
    </source>
</evidence>
<gene>
    <name evidence="1" type="ORF">N288_11470</name>
</gene>
<dbReference type="KEGG" id="bif:N288_11470"/>
<evidence type="ECO:0000313" key="2">
    <source>
        <dbReference type="Proteomes" id="UP000017805"/>
    </source>
</evidence>
<organism evidence="1 2">
    <name type="scientific">Bacillus infantis NRRL B-14911</name>
    <dbReference type="NCBI Taxonomy" id="1367477"/>
    <lineage>
        <taxon>Bacteria</taxon>
        <taxon>Bacillati</taxon>
        <taxon>Bacillota</taxon>
        <taxon>Bacilli</taxon>
        <taxon>Bacillales</taxon>
        <taxon>Bacillaceae</taxon>
        <taxon>Bacillus</taxon>
    </lineage>
</organism>
<keyword evidence="2" id="KW-1185">Reference proteome</keyword>
<sequence length="29" mass="3491">MPLPKGRTRIKCIRGKTRIQWEIPREAQQ</sequence>
<reference evidence="1 2" key="1">
    <citation type="submission" date="2013-07" db="EMBL/GenBank/DDBJ databases">
        <title>Complete genome sequence of Bacillus infantis NRRL B-14911 that has potential to induce cardiac disease by antigenic mimicry.</title>
        <authorList>
            <person name="Massilamany C."/>
            <person name="Smith T.P.L."/>
            <person name="Loy J.D."/>
            <person name="Barletta R."/>
            <person name="Reddy J."/>
        </authorList>
    </citation>
    <scope>NUCLEOTIDE SEQUENCE [LARGE SCALE GENOMIC DNA]</scope>
    <source>
        <strain evidence="1 2">NRRL B-14911</strain>
    </source>
</reference>
<accession>U5LCB7</accession>
<dbReference type="HOGENOM" id="CLU_3408671_0_0_9"/>
<protein>
    <submittedName>
        <fullName evidence="1">Uncharacterized protein</fullName>
    </submittedName>
</protein>
<dbReference type="Proteomes" id="UP000017805">
    <property type="component" value="Chromosome"/>
</dbReference>
<dbReference type="AlphaFoldDB" id="U5LCB7"/>